<dbReference type="GO" id="GO:0016987">
    <property type="term" value="F:sigma factor activity"/>
    <property type="evidence" value="ECO:0007669"/>
    <property type="project" value="UniProtKB-KW"/>
</dbReference>
<evidence type="ECO:0000259" key="6">
    <source>
        <dbReference type="Pfam" id="PF08281"/>
    </source>
</evidence>
<dbReference type="AlphaFoldDB" id="A0A1D7U9H5"/>
<feature type="domain" description="RNA polymerase sigma factor 70 region 4 type 2" evidence="6">
    <location>
        <begin position="121"/>
        <end position="172"/>
    </location>
</feature>
<keyword evidence="8" id="KW-1185">Reference proteome</keyword>
<proteinExistence type="inferred from homology"/>
<dbReference type="GO" id="GO:0003677">
    <property type="term" value="F:DNA binding"/>
    <property type="evidence" value="ECO:0007669"/>
    <property type="project" value="InterPro"/>
</dbReference>
<keyword evidence="3" id="KW-0731">Sigma factor</keyword>
<gene>
    <name evidence="7" type="ORF">BHK69_29245</name>
</gene>
<dbReference type="EMBL" id="CP017147">
    <property type="protein sequence ID" value="AOO83989.1"/>
    <property type="molecule type" value="Genomic_DNA"/>
</dbReference>
<dbReference type="SUPFAM" id="SSF88946">
    <property type="entry name" value="Sigma2 domain of RNA polymerase sigma factors"/>
    <property type="match status" value="1"/>
</dbReference>
<protein>
    <submittedName>
        <fullName evidence="7">RNA polymerase subunit sigma</fullName>
    </submittedName>
</protein>
<evidence type="ECO:0000256" key="1">
    <source>
        <dbReference type="ARBA" id="ARBA00010641"/>
    </source>
</evidence>
<dbReference type="GO" id="GO:0006352">
    <property type="term" value="P:DNA-templated transcription initiation"/>
    <property type="evidence" value="ECO:0007669"/>
    <property type="project" value="InterPro"/>
</dbReference>
<dbReference type="NCBIfam" id="TIGR02937">
    <property type="entry name" value="sigma70-ECF"/>
    <property type="match status" value="1"/>
</dbReference>
<dbReference type="InterPro" id="IPR007627">
    <property type="entry name" value="RNA_pol_sigma70_r2"/>
</dbReference>
<organism evidence="7 8">
    <name type="scientific">Bosea vaviloviae</name>
    <dbReference type="NCBI Taxonomy" id="1526658"/>
    <lineage>
        <taxon>Bacteria</taxon>
        <taxon>Pseudomonadati</taxon>
        <taxon>Pseudomonadota</taxon>
        <taxon>Alphaproteobacteria</taxon>
        <taxon>Hyphomicrobiales</taxon>
        <taxon>Boseaceae</taxon>
        <taxon>Bosea</taxon>
    </lineage>
</organism>
<dbReference type="InterPro" id="IPR039425">
    <property type="entry name" value="RNA_pol_sigma-70-like"/>
</dbReference>
<sequence>MHTESDDDLVKRIASGDRLAMQVLFSRHQIRVYRFVLRLVRDETMAEDVISDVFMDLWRQADRFEARASVATWLLAIARNKAYSLLRKRREAGLDDDFAESIEDEADDPEIVLQKQDKGLAIRACLGKLSLEHREVIDLVYYHETSVEEVARIVGIPENTVKTRLFHARKKLGELLKAAGIDRGWP</sequence>
<evidence type="ECO:0000256" key="2">
    <source>
        <dbReference type="ARBA" id="ARBA00023015"/>
    </source>
</evidence>
<dbReference type="InterPro" id="IPR013249">
    <property type="entry name" value="RNA_pol_sigma70_r4_t2"/>
</dbReference>
<evidence type="ECO:0000256" key="3">
    <source>
        <dbReference type="ARBA" id="ARBA00023082"/>
    </source>
</evidence>
<dbReference type="PANTHER" id="PTHR43133:SF32">
    <property type="entry name" value="BLR3042 PROTEIN"/>
    <property type="match status" value="1"/>
</dbReference>
<dbReference type="Pfam" id="PF08281">
    <property type="entry name" value="Sigma70_r4_2"/>
    <property type="match status" value="1"/>
</dbReference>
<dbReference type="STRING" id="1526658.BHK69_29245"/>
<comment type="similarity">
    <text evidence="1">Belongs to the sigma-70 factor family. ECF subfamily.</text>
</comment>
<dbReference type="PANTHER" id="PTHR43133">
    <property type="entry name" value="RNA POLYMERASE ECF-TYPE SIGMA FACTO"/>
    <property type="match status" value="1"/>
</dbReference>
<evidence type="ECO:0000313" key="7">
    <source>
        <dbReference type="EMBL" id="AOO83989.1"/>
    </source>
</evidence>
<dbReference type="SUPFAM" id="SSF88659">
    <property type="entry name" value="Sigma3 and sigma4 domains of RNA polymerase sigma factors"/>
    <property type="match status" value="1"/>
</dbReference>
<dbReference type="InterPro" id="IPR036388">
    <property type="entry name" value="WH-like_DNA-bd_sf"/>
</dbReference>
<reference evidence="7 8" key="1">
    <citation type="journal article" date="2015" name="Antonie Van Leeuwenhoek">
        <title>Bosea vaviloviae sp. nov., a new species of slow-growing rhizobia isolated from nodules of the relict species Vavilovia formosa (Stev.) Fed.</title>
        <authorList>
            <person name="Safronova V.I."/>
            <person name="Kuznetsova I.G."/>
            <person name="Sazanova A.L."/>
            <person name="Kimeklis A.K."/>
            <person name="Belimov A.A."/>
            <person name="Andronov E.E."/>
            <person name="Pinaev A.G."/>
            <person name="Chizhevskaya E.P."/>
            <person name="Pukhaev A.R."/>
            <person name="Popov K.P."/>
            <person name="Willems A."/>
            <person name="Tikhonovich I.A."/>
        </authorList>
    </citation>
    <scope>NUCLEOTIDE SEQUENCE [LARGE SCALE GENOMIC DNA]</scope>
    <source>
        <strain evidence="7 8">Vaf18</strain>
    </source>
</reference>
<keyword evidence="4" id="KW-0804">Transcription</keyword>
<dbReference type="CDD" id="cd06171">
    <property type="entry name" value="Sigma70_r4"/>
    <property type="match status" value="1"/>
</dbReference>
<dbReference type="InterPro" id="IPR013325">
    <property type="entry name" value="RNA_pol_sigma_r2"/>
</dbReference>
<dbReference type="Proteomes" id="UP000094969">
    <property type="component" value="Chromosome"/>
</dbReference>
<dbReference type="Gene3D" id="1.10.1740.10">
    <property type="match status" value="1"/>
</dbReference>
<dbReference type="InterPro" id="IPR013324">
    <property type="entry name" value="RNA_pol_sigma_r3/r4-like"/>
</dbReference>
<dbReference type="KEGG" id="bvv:BHK69_29245"/>
<evidence type="ECO:0000259" key="5">
    <source>
        <dbReference type="Pfam" id="PF04542"/>
    </source>
</evidence>
<accession>A0A1D7U9H5</accession>
<dbReference type="OrthoDB" id="9803470at2"/>
<feature type="domain" description="RNA polymerase sigma-70 region 2" evidence="5">
    <location>
        <begin position="24"/>
        <end position="90"/>
    </location>
</feature>
<evidence type="ECO:0000256" key="4">
    <source>
        <dbReference type="ARBA" id="ARBA00023163"/>
    </source>
</evidence>
<keyword evidence="2" id="KW-0805">Transcription regulation</keyword>
<dbReference type="Gene3D" id="1.10.10.10">
    <property type="entry name" value="Winged helix-like DNA-binding domain superfamily/Winged helix DNA-binding domain"/>
    <property type="match status" value="1"/>
</dbReference>
<dbReference type="Pfam" id="PF04542">
    <property type="entry name" value="Sigma70_r2"/>
    <property type="match status" value="1"/>
</dbReference>
<dbReference type="NCBIfam" id="NF009168">
    <property type="entry name" value="PRK12515.1"/>
    <property type="match status" value="1"/>
</dbReference>
<name>A0A1D7U9H5_9HYPH</name>
<evidence type="ECO:0000313" key="8">
    <source>
        <dbReference type="Proteomes" id="UP000094969"/>
    </source>
</evidence>
<dbReference type="InterPro" id="IPR014284">
    <property type="entry name" value="RNA_pol_sigma-70_dom"/>
</dbReference>